<feature type="compositionally biased region" description="Basic and acidic residues" evidence="1">
    <location>
        <begin position="1011"/>
        <end position="1020"/>
    </location>
</feature>
<feature type="transmembrane region" description="Helical" evidence="2">
    <location>
        <begin position="297"/>
        <end position="316"/>
    </location>
</feature>
<proteinExistence type="predicted"/>
<feature type="region of interest" description="Disordered" evidence="1">
    <location>
        <begin position="1589"/>
        <end position="1631"/>
    </location>
</feature>
<dbReference type="EMBL" id="BLBS01000012">
    <property type="protein sequence ID" value="GET86560.1"/>
    <property type="molecule type" value="Genomic_DNA"/>
</dbReference>
<comment type="caution">
    <text evidence="3">The sequence shown here is derived from an EMBL/GenBank/DDBJ whole genome shotgun (WGS) entry which is preliminary data.</text>
</comment>
<feature type="compositionally biased region" description="Polar residues" evidence="1">
    <location>
        <begin position="629"/>
        <end position="653"/>
    </location>
</feature>
<dbReference type="PANTHER" id="PTHR34993">
    <property type="entry name" value="TRANSMEMBRANE PROTEIN"/>
    <property type="match status" value="1"/>
</dbReference>
<feature type="region of interest" description="Disordered" evidence="1">
    <location>
        <begin position="1701"/>
        <end position="1728"/>
    </location>
</feature>
<evidence type="ECO:0000256" key="2">
    <source>
        <dbReference type="SAM" id="Phobius"/>
    </source>
</evidence>
<feature type="region of interest" description="Disordered" evidence="1">
    <location>
        <begin position="738"/>
        <end position="758"/>
    </location>
</feature>
<feature type="transmembrane region" description="Helical" evidence="2">
    <location>
        <begin position="139"/>
        <end position="159"/>
    </location>
</feature>
<feature type="transmembrane region" description="Helical" evidence="2">
    <location>
        <begin position="511"/>
        <end position="533"/>
    </location>
</feature>
<dbReference type="OrthoDB" id="273843at2759"/>
<feature type="region of interest" description="Disordered" evidence="1">
    <location>
        <begin position="1008"/>
        <end position="1047"/>
    </location>
</feature>
<keyword evidence="2" id="KW-0812">Transmembrane</keyword>
<evidence type="ECO:0000256" key="1">
    <source>
        <dbReference type="SAM" id="MobiDB-lite"/>
    </source>
</evidence>
<gene>
    <name evidence="3" type="ORF">LtaPh_1013200</name>
</gene>
<name>A0A640KA91_LEITA</name>
<dbReference type="PANTHER" id="PTHR34993:SF1">
    <property type="entry name" value="TRANSMEMBRANE PROTEIN"/>
    <property type="match status" value="1"/>
</dbReference>
<feature type="transmembrane region" description="Helical" evidence="2">
    <location>
        <begin position="409"/>
        <end position="432"/>
    </location>
</feature>
<keyword evidence="2" id="KW-0472">Membrane</keyword>
<feature type="region of interest" description="Disordered" evidence="1">
    <location>
        <begin position="1446"/>
        <end position="1470"/>
    </location>
</feature>
<dbReference type="Proteomes" id="UP000419144">
    <property type="component" value="Unassembled WGS sequence"/>
</dbReference>
<feature type="transmembrane region" description="Helical" evidence="2">
    <location>
        <begin position="98"/>
        <end position="119"/>
    </location>
</feature>
<feature type="compositionally biased region" description="Polar residues" evidence="1">
    <location>
        <begin position="738"/>
        <end position="754"/>
    </location>
</feature>
<protein>
    <submittedName>
        <fullName evidence="3">Uncharacterized protein</fullName>
    </submittedName>
</protein>
<feature type="transmembrane region" description="Helical" evidence="2">
    <location>
        <begin position="227"/>
        <end position="248"/>
    </location>
</feature>
<organism evidence="3 4">
    <name type="scientific">Leishmania tarentolae</name>
    <name type="common">Sauroleishmania tarentolae</name>
    <dbReference type="NCBI Taxonomy" id="5689"/>
    <lineage>
        <taxon>Eukaryota</taxon>
        <taxon>Discoba</taxon>
        <taxon>Euglenozoa</taxon>
        <taxon>Kinetoplastea</taxon>
        <taxon>Metakinetoplastina</taxon>
        <taxon>Trypanosomatida</taxon>
        <taxon>Trypanosomatidae</taxon>
        <taxon>Leishmaniinae</taxon>
        <taxon>Leishmania</taxon>
        <taxon>lizard Leishmania</taxon>
    </lineage>
</organism>
<keyword evidence="4" id="KW-1185">Reference proteome</keyword>
<feature type="region of interest" description="Disordered" evidence="1">
    <location>
        <begin position="1147"/>
        <end position="1196"/>
    </location>
</feature>
<feature type="transmembrane region" description="Helical" evidence="2">
    <location>
        <begin position="73"/>
        <end position="93"/>
    </location>
</feature>
<evidence type="ECO:0000313" key="4">
    <source>
        <dbReference type="Proteomes" id="UP000419144"/>
    </source>
</evidence>
<feature type="transmembrane region" description="Helical" evidence="2">
    <location>
        <begin position="572"/>
        <end position="596"/>
    </location>
</feature>
<feature type="transmembrane region" description="Helical" evidence="2">
    <location>
        <begin position="260"/>
        <end position="285"/>
    </location>
</feature>
<sequence length="1922" mass="210794">MFFDVLDMTATYMQYITLLLKLSPDSVPSFYIAPMEVIWLLVSNINREDTEQYQNLLPLNVPRWLPLDIRGQYVLIAVIGPLALSTFGLFFVYGKPAYVWFVCLLSTLFMFLFGFIVMVNVSAFTVPGLALPSMSTLRILAGVGLPLFVLLLAVGLLGMGCMRLRQLRRDAVDLEKFIGKEQKRRESQRITQQVIDRQKIDLVTVAAEQMHSARRKDQIAHIDVGDLLWHGAFTMMLLIGSFVLLGVVEIHEIYFLQRSTVFQLLGSLTTILFIFAMVWGIMSMFKKGRQYLCSCRAVFNIHALSLLMVAASLIYINVITNFISIIYCVSTTCDAGSRMQHAASLFPPLSAATDHSDAVSSLANCVSCHFDKYTQKCPIDFQQSLCATAEKQSRLVYDTRVPCDSLDGFYKASGVLIFVFYILFLPYLQLYVTQYGFRMLQDVYPLEQRYHDVFTSEELYLQKVTFSDNSAAFAYRAYKPKYRFYRLSFLLQKIVLSVVSCVMTRGQDRRFAWIGMLFFLVVPLIALGCSVYFRPFSGPTETIFFPSLQAMVSMCSMVFLIAWSQGIAVIPLGVWIGLPVALVGVPAIALIVGTVCSLREERRRDDLLQTRLVQGVTAVYVMPSLWEQQAESSNPPQSQPGDREQPPSQQTGSPGMLEEDSDDERRRLCGAVSPPQHRTSLQNNAPASTAAAAIFTATDTRVAELPPYYNPMSNPLNRAPAAPALSPAASSSLDTVSTVCSHRSSPSPTGGITNSRRRALSRGKAMAAVGHPMDTPITASGHAFETMHNTGTCQALLAPFETHTLWDYVKALGVIAIETVAAPFLLFRGRRQWHLHRLGQGRKKNDDTVGVGGHDYDATVPTAIELGDGLQKQRPHGSMFAVASSAAANTYDDGNGTAEEAPPQCFNALPGTHTQGGTGHAKAGLEDTNVGAAGAPSNRTPALSVRFPTSLALASGPKQEQDNASSSASPFGTWRPRLSYEMLLQPAGREVGSPLPTGQARRRSVLSLDGSDGHLHELPPRQRRLSSGTSQRSDRCKGRSFDMPPTSAAGEYAREAEVEFVPSFFFVQHMRSTGGLAEAISFLQHLRWPRLGNSNATVDATGACRLSLVRHLSNSLVSILRDTQLPWQRTAGEEALSVAHRLPWQAPHSPCVSQSSPAATAPLPPPPPQQPDVHPSVSRANRAGDGMHSSGGRGAPSRLQEVLNKMCCLPRRPVRGTDAANDSTSRNNGVGAVLSFTEVYIWRKACARNATKSGLALLCTARELQKLQRESARKAFWGSPTDAMLGVADVPGSTPPWCLCKAPLPPSQQTMVSLQRQYYMQLAEQQGGADMQDRFQGAVNDRSSSHGEDRGSTAATVRYRKPGSTTDANSASVSLVCTPFSPRSSLGMPPSANPVRVAASERQAAAVRTHAHNRGIGVVPLDTVMRELNTVSSTTLHVQAGYNDDSSRLNSVAMSPEVPQVSSEADGGEGTGLAGTLHWLNEWGPLLGELLCEAAKDDETHIRRMRQRMRSRDGGKDSGSSRDSTTSSTSSGTSDDDNSSSTHASARAVPDSQNRTSPRRRESTYTNKGWIARLLSCNCVSTLKKALRWRGSEARRRQRNGSRCCDSVGGGGSRSSSSRYALSPHSVSSSIGRQPSMILSLITGNTYLQESLSETTSENSTIGNRTQDRQTAFSEITFGNRCPSSSAPAISAVKSASMGELAARTAGPSPQPRLSRKSSRKSEAQSVAPADPLVQQLRCLYLLRERLKKSHWEHCEQLTAVQRYIDHEIDEAVRRVLIFLFIVLGVVATIALALALCGMLHTLDWTFIHGTDRSNDETWYVLAGYDSWESFTQNCCCMAVTDVSGYYPYYAIDIENWVCTNGVTKERVRRDAYESMIKDGYSVRELCGMELKNNCAVLLFNGRVSVVDCNTSLVDWFARERW</sequence>
<feature type="region of interest" description="Disordered" evidence="1">
    <location>
        <begin position="909"/>
        <end position="943"/>
    </location>
</feature>
<feature type="transmembrane region" description="Helical" evidence="2">
    <location>
        <begin position="1776"/>
        <end position="1800"/>
    </location>
</feature>
<evidence type="ECO:0000313" key="3">
    <source>
        <dbReference type="EMBL" id="GET86560.1"/>
    </source>
</evidence>
<dbReference type="VEuPathDB" id="TriTrypDB:LtaPh_1013200"/>
<feature type="compositionally biased region" description="Low complexity" evidence="1">
    <location>
        <begin position="1521"/>
        <end position="1533"/>
    </location>
</feature>
<feature type="transmembrane region" description="Helical" evidence="2">
    <location>
        <begin position="545"/>
        <end position="566"/>
    </location>
</feature>
<feature type="region of interest" description="Disordered" evidence="1">
    <location>
        <begin position="629"/>
        <end position="664"/>
    </location>
</feature>
<reference evidence="3" key="1">
    <citation type="submission" date="2019-11" db="EMBL/GenBank/DDBJ databases">
        <title>Leishmania tarentolae CDS.</title>
        <authorList>
            <person name="Goto Y."/>
            <person name="Yamagishi J."/>
        </authorList>
    </citation>
    <scope>NUCLEOTIDE SEQUENCE [LARGE SCALE GENOMIC DNA]</scope>
    <source>
        <strain evidence="3">Parrot Tar II</strain>
    </source>
</reference>
<feature type="compositionally biased region" description="Basic and acidic residues" evidence="1">
    <location>
        <begin position="1510"/>
        <end position="1520"/>
    </location>
</feature>
<feature type="region of interest" description="Disordered" evidence="1">
    <location>
        <begin position="1504"/>
        <end position="1564"/>
    </location>
</feature>
<accession>A0A640KA91</accession>
<keyword evidence="2" id="KW-1133">Transmembrane helix</keyword>